<dbReference type="InterPro" id="IPR017196">
    <property type="entry name" value="ECF_substrate-spec_UCP037395"/>
</dbReference>
<protein>
    <submittedName>
        <fullName evidence="2">Uncharacterized protein</fullName>
    </submittedName>
</protein>
<dbReference type="OrthoDB" id="501320at2"/>
<feature type="transmembrane region" description="Helical" evidence="1">
    <location>
        <begin position="119"/>
        <end position="145"/>
    </location>
</feature>
<feature type="transmembrane region" description="Helical" evidence="1">
    <location>
        <begin position="33"/>
        <end position="53"/>
    </location>
</feature>
<keyword evidence="3" id="KW-1185">Reference proteome</keyword>
<accession>A0A021VN60</accession>
<feature type="transmembrane region" description="Helical" evidence="1">
    <location>
        <begin position="233"/>
        <end position="259"/>
    </location>
</feature>
<evidence type="ECO:0000313" key="3">
    <source>
        <dbReference type="Proteomes" id="UP000019753"/>
    </source>
</evidence>
<dbReference type="EMBL" id="AXCW01000218">
    <property type="protein sequence ID" value="EYR62543.1"/>
    <property type="molecule type" value="Genomic_DNA"/>
</dbReference>
<name>A0A021VN60_9CELL</name>
<keyword evidence="1" id="KW-0472">Membrane</keyword>
<dbReference type="Pfam" id="PF12822">
    <property type="entry name" value="ECF_trnsprt"/>
    <property type="match status" value="1"/>
</dbReference>
<reference evidence="2 3" key="1">
    <citation type="submission" date="2014-01" db="EMBL/GenBank/DDBJ databases">
        <title>Actinotalea ferrariae CF5-4.</title>
        <authorList>
            <person name="Chen F."/>
            <person name="Li Y."/>
            <person name="Wang G."/>
        </authorList>
    </citation>
    <scope>NUCLEOTIDE SEQUENCE [LARGE SCALE GENOMIC DNA]</scope>
    <source>
        <strain evidence="2 3">CF5-4</strain>
    </source>
</reference>
<sequence>MRRAAAARATAHGDAPARTTRDPRVVAVPVRTAVALAVASVAGLLAFAWPLVVTPGAHLSDATQAPLVLALVVVAVLAVVLTALSDGALDAKGVAVLGLLSAVGAVVRPLSAGTAGVELVFVVIVLGARVLGPGFGFALGSTTILTSALLTGGVGPWLPFQMLAASWVGLGAGLLPRRLRGRAEVAVVAAYGAVAALAFGLLMNLTFWPFQLGGATALSVVPGAPLTENLQRFVLYTAATSLGWDVGRAVTTVVGVALLGRPFLAALRRTAARASFAPPTVPPDRDAVPGTPSR</sequence>
<dbReference type="AlphaFoldDB" id="A0A021VN60"/>
<evidence type="ECO:0000313" key="2">
    <source>
        <dbReference type="EMBL" id="EYR62543.1"/>
    </source>
</evidence>
<keyword evidence="1" id="KW-0812">Transmembrane</keyword>
<gene>
    <name evidence="2" type="ORF">N866_07705</name>
</gene>
<feature type="transmembrane region" description="Helical" evidence="1">
    <location>
        <begin position="187"/>
        <end position="210"/>
    </location>
</feature>
<dbReference type="GO" id="GO:0022857">
    <property type="term" value="F:transmembrane transporter activity"/>
    <property type="evidence" value="ECO:0007669"/>
    <property type="project" value="InterPro"/>
</dbReference>
<dbReference type="Gene3D" id="1.10.1760.20">
    <property type="match status" value="1"/>
</dbReference>
<dbReference type="RefSeq" id="WP_081802684.1">
    <property type="nucleotide sequence ID" value="NZ_AXCW01000218.1"/>
</dbReference>
<feature type="transmembrane region" description="Helical" evidence="1">
    <location>
        <begin position="65"/>
        <end position="85"/>
    </location>
</feature>
<organism evidence="2 3">
    <name type="scientific">Actinotalea ferrariae CF5-4</name>
    <dbReference type="NCBI Taxonomy" id="948458"/>
    <lineage>
        <taxon>Bacteria</taxon>
        <taxon>Bacillati</taxon>
        <taxon>Actinomycetota</taxon>
        <taxon>Actinomycetes</taxon>
        <taxon>Micrococcales</taxon>
        <taxon>Cellulomonadaceae</taxon>
        <taxon>Actinotalea</taxon>
    </lineage>
</organism>
<dbReference type="PIRSF" id="PIRSF037395">
    <property type="entry name" value="UCP037395_ABCper"/>
    <property type="match status" value="1"/>
</dbReference>
<comment type="caution">
    <text evidence="2">The sequence shown here is derived from an EMBL/GenBank/DDBJ whole genome shotgun (WGS) entry which is preliminary data.</text>
</comment>
<dbReference type="InterPro" id="IPR024529">
    <property type="entry name" value="ECF_trnsprt_substrate-spec"/>
</dbReference>
<feature type="transmembrane region" description="Helical" evidence="1">
    <location>
        <begin position="157"/>
        <end position="175"/>
    </location>
</feature>
<keyword evidence="1" id="KW-1133">Transmembrane helix</keyword>
<evidence type="ECO:0000256" key="1">
    <source>
        <dbReference type="SAM" id="Phobius"/>
    </source>
</evidence>
<proteinExistence type="predicted"/>
<dbReference type="Proteomes" id="UP000019753">
    <property type="component" value="Unassembled WGS sequence"/>
</dbReference>